<feature type="transmembrane region" description="Helical" evidence="4">
    <location>
        <begin position="111"/>
        <end position="133"/>
    </location>
</feature>
<sequence>MTAAPAPEGTTGQQGRNDVRFWSVDSAPRRFASKVPQHAAPLTLALFSVIAFALLWAVNEIPALDALFPHNDLVFAPAQGSHAVAVRIFVISFLSAFALTCDRSILRRAQVLLDMVGSYVALCLLMDLMAHLLLWQTHIVLSLHVIEIASGLTGFAVFAFKLLERGEMPARIRLRINTRKTRSVALRLIVVTLVAAGIAWYVASLNLWLEQALRHLTLLGGIGPGVFLFLPTFFTLLYLGARVEAHLAPLADFSPDLTIFVPAHNEEYIIADTIRAMDVAATRYDGHVELLVMNNNSSDRTAEVAAAALAACTALSGRVIDVPKPGKANALNAGLDAVETEYCVRVDADTQLGPDSLRLAMRHFADPQVGVVGGVPLPPGGGLFDRARFLEVAVKHAFYSVAFGTIDSVVGIPGMFSVYRTELPRDLGGFVEGMNGEDTDISLRAGELGYRLVVDPKVRYISEVPATYRHMREQRTRWFRSTFHISARCRDLIFSRHGTVRGKIILPYMLINSARRAMMVPLLLFGAIEYLTSFNAFNTLMWQSVVALTVGAPALMAMLCALLMRRPGAILYLPEYLLFRVMRAYFTLESMLSINIRAYGEHPYSRSALARPAPPSVRIA</sequence>
<dbReference type="CDD" id="cd06423">
    <property type="entry name" value="CESA_like"/>
    <property type="match status" value="1"/>
</dbReference>
<dbReference type="Gene3D" id="3.90.550.10">
    <property type="entry name" value="Spore Coat Polysaccharide Biosynthesis Protein SpsA, Chain A"/>
    <property type="match status" value="1"/>
</dbReference>
<feature type="transmembrane region" description="Helical" evidence="4">
    <location>
        <begin position="78"/>
        <end position="99"/>
    </location>
</feature>
<gene>
    <name evidence="6" type="ORF">AVJ23_04410</name>
</gene>
<dbReference type="InterPro" id="IPR001173">
    <property type="entry name" value="Glyco_trans_2-like"/>
</dbReference>
<organism evidence="6 7">
    <name type="scientific">Pseudoponticoccus marisrubri</name>
    <dbReference type="NCBI Taxonomy" id="1685382"/>
    <lineage>
        <taxon>Bacteria</taxon>
        <taxon>Pseudomonadati</taxon>
        <taxon>Pseudomonadota</taxon>
        <taxon>Alphaproteobacteria</taxon>
        <taxon>Rhodobacterales</taxon>
        <taxon>Roseobacteraceae</taxon>
        <taxon>Pseudoponticoccus</taxon>
    </lineage>
</organism>
<name>A0A0W7WMN6_9RHOB</name>
<evidence type="ECO:0000256" key="1">
    <source>
        <dbReference type="ARBA" id="ARBA00006739"/>
    </source>
</evidence>
<protein>
    <submittedName>
        <fullName evidence="6">Glucosaminyltransferase</fullName>
    </submittedName>
</protein>
<dbReference type="PANTHER" id="PTHR43630">
    <property type="entry name" value="POLY-BETA-1,6-N-ACETYL-D-GLUCOSAMINE SYNTHASE"/>
    <property type="match status" value="1"/>
</dbReference>
<feature type="transmembrane region" description="Helical" evidence="4">
    <location>
        <begin position="540"/>
        <end position="564"/>
    </location>
</feature>
<reference evidence="6 7" key="1">
    <citation type="submission" date="2015-12" db="EMBL/GenBank/DDBJ databases">
        <authorList>
            <person name="Shamseldin A."/>
            <person name="Moawad H."/>
            <person name="Abd El-Rahim W.M."/>
            <person name="Sadowsky M.J."/>
        </authorList>
    </citation>
    <scope>NUCLEOTIDE SEQUENCE [LARGE SCALE GENOMIC DNA]</scope>
    <source>
        <strain evidence="6 7">SJ5A-1</strain>
    </source>
</reference>
<dbReference type="STRING" id="1685382.AVJ23_04410"/>
<proteinExistence type="inferred from homology"/>
<keyword evidence="3 6" id="KW-0808">Transferase</keyword>
<keyword evidence="4" id="KW-0472">Membrane</keyword>
<comment type="caution">
    <text evidence="6">The sequence shown here is derived from an EMBL/GenBank/DDBJ whole genome shotgun (WGS) entry which is preliminary data.</text>
</comment>
<keyword evidence="7" id="KW-1185">Reference proteome</keyword>
<evidence type="ECO:0000313" key="7">
    <source>
        <dbReference type="Proteomes" id="UP000054396"/>
    </source>
</evidence>
<keyword evidence="2" id="KW-0328">Glycosyltransferase</keyword>
<keyword evidence="4" id="KW-0812">Transmembrane</keyword>
<dbReference type="GO" id="GO:0016757">
    <property type="term" value="F:glycosyltransferase activity"/>
    <property type="evidence" value="ECO:0007669"/>
    <property type="project" value="UniProtKB-KW"/>
</dbReference>
<evidence type="ECO:0000256" key="2">
    <source>
        <dbReference type="ARBA" id="ARBA00022676"/>
    </source>
</evidence>
<dbReference type="PANTHER" id="PTHR43630:SF1">
    <property type="entry name" value="POLY-BETA-1,6-N-ACETYL-D-GLUCOSAMINE SYNTHASE"/>
    <property type="match status" value="1"/>
</dbReference>
<feature type="transmembrane region" description="Helical" evidence="4">
    <location>
        <begin position="139"/>
        <end position="163"/>
    </location>
</feature>
<feature type="transmembrane region" description="Helical" evidence="4">
    <location>
        <begin position="39"/>
        <end position="58"/>
    </location>
</feature>
<dbReference type="EMBL" id="LPXO01000002">
    <property type="protein sequence ID" value="KUF11830.1"/>
    <property type="molecule type" value="Genomic_DNA"/>
</dbReference>
<dbReference type="AlphaFoldDB" id="A0A0W7WMN6"/>
<dbReference type="RefSeq" id="WP_058860947.1">
    <property type="nucleotide sequence ID" value="NZ_LPXO01000002.1"/>
</dbReference>
<accession>A0A0W7WMN6</accession>
<feature type="transmembrane region" description="Helical" evidence="4">
    <location>
        <begin position="184"/>
        <end position="203"/>
    </location>
</feature>
<evidence type="ECO:0000313" key="6">
    <source>
        <dbReference type="EMBL" id="KUF11830.1"/>
    </source>
</evidence>
<evidence type="ECO:0000256" key="3">
    <source>
        <dbReference type="ARBA" id="ARBA00022679"/>
    </source>
</evidence>
<dbReference type="OrthoDB" id="5291101at2"/>
<dbReference type="InterPro" id="IPR029044">
    <property type="entry name" value="Nucleotide-diphossugar_trans"/>
</dbReference>
<evidence type="ECO:0000259" key="5">
    <source>
        <dbReference type="Pfam" id="PF13632"/>
    </source>
</evidence>
<dbReference type="Pfam" id="PF13632">
    <property type="entry name" value="Glyco_trans_2_3"/>
    <property type="match status" value="1"/>
</dbReference>
<dbReference type="Proteomes" id="UP000054396">
    <property type="component" value="Unassembled WGS sequence"/>
</dbReference>
<feature type="transmembrane region" description="Helical" evidence="4">
    <location>
        <begin position="215"/>
        <end position="239"/>
    </location>
</feature>
<keyword evidence="4" id="KW-1133">Transmembrane helix</keyword>
<evidence type="ECO:0000256" key="4">
    <source>
        <dbReference type="SAM" id="Phobius"/>
    </source>
</evidence>
<dbReference type="SUPFAM" id="SSF53448">
    <property type="entry name" value="Nucleotide-diphospho-sugar transferases"/>
    <property type="match status" value="1"/>
</dbReference>
<feature type="domain" description="Glycosyltransferase 2-like" evidence="5">
    <location>
        <begin position="346"/>
        <end position="543"/>
    </location>
</feature>
<comment type="similarity">
    <text evidence="1">Belongs to the glycosyltransferase 2 family.</text>
</comment>